<feature type="region of interest" description="Disordered" evidence="1">
    <location>
        <begin position="91"/>
        <end position="113"/>
    </location>
</feature>
<protein>
    <submittedName>
        <fullName evidence="2">Uncharacterized protein</fullName>
    </submittedName>
</protein>
<evidence type="ECO:0000313" key="2">
    <source>
        <dbReference type="EMBL" id="GFY07941.1"/>
    </source>
</evidence>
<dbReference type="EMBL" id="BMAU01021279">
    <property type="protein sequence ID" value="GFY07941.1"/>
    <property type="molecule type" value="Genomic_DNA"/>
</dbReference>
<gene>
    <name evidence="2" type="ORF">TNCV_2579731</name>
</gene>
<organism evidence="2 3">
    <name type="scientific">Trichonephila clavipes</name>
    <name type="common">Golden silk orbweaver</name>
    <name type="synonym">Nephila clavipes</name>
    <dbReference type="NCBI Taxonomy" id="2585209"/>
    <lineage>
        <taxon>Eukaryota</taxon>
        <taxon>Metazoa</taxon>
        <taxon>Ecdysozoa</taxon>
        <taxon>Arthropoda</taxon>
        <taxon>Chelicerata</taxon>
        <taxon>Arachnida</taxon>
        <taxon>Araneae</taxon>
        <taxon>Araneomorphae</taxon>
        <taxon>Entelegynae</taxon>
        <taxon>Araneoidea</taxon>
        <taxon>Nephilidae</taxon>
        <taxon>Trichonephila</taxon>
    </lineage>
</organism>
<feature type="compositionally biased region" description="Basic and acidic residues" evidence="1">
    <location>
        <begin position="12"/>
        <end position="41"/>
    </location>
</feature>
<evidence type="ECO:0000256" key="1">
    <source>
        <dbReference type="SAM" id="MobiDB-lite"/>
    </source>
</evidence>
<feature type="compositionally biased region" description="Polar residues" evidence="1">
    <location>
        <begin position="1"/>
        <end position="11"/>
    </location>
</feature>
<comment type="caution">
    <text evidence="2">The sequence shown here is derived from an EMBL/GenBank/DDBJ whole genome shotgun (WGS) entry which is preliminary data.</text>
</comment>
<evidence type="ECO:0000313" key="3">
    <source>
        <dbReference type="Proteomes" id="UP000887159"/>
    </source>
</evidence>
<reference evidence="2" key="1">
    <citation type="submission" date="2020-08" db="EMBL/GenBank/DDBJ databases">
        <title>Multicomponent nature underlies the extraordinary mechanical properties of spider dragline silk.</title>
        <authorList>
            <person name="Kono N."/>
            <person name="Nakamura H."/>
            <person name="Mori M."/>
            <person name="Yoshida Y."/>
            <person name="Ohtoshi R."/>
            <person name="Malay A.D."/>
            <person name="Moran D.A.P."/>
            <person name="Tomita M."/>
            <person name="Numata K."/>
            <person name="Arakawa K."/>
        </authorList>
    </citation>
    <scope>NUCLEOTIDE SEQUENCE</scope>
</reference>
<dbReference type="AlphaFoldDB" id="A0A8X6SGE2"/>
<keyword evidence="3" id="KW-1185">Reference proteome</keyword>
<sequence>MEIGTGSSDNGSLRDESSGFDRVQRRSNESRDGINKRDTKDQNNLGQEDQKGSEHRVNKRGCDYLPTNLSPGDFEINIAPDILQMYDSKNKRITPNYGPAKKDSLHVKYDQEM</sequence>
<name>A0A8X6SGE2_TRICX</name>
<accession>A0A8X6SGE2</accession>
<proteinExistence type="predicted"/>
<feature type="compositionally biased region" description="Basic and acidic residues" evidence="1">
    <location>
        <begin position="48"/>
        <end position="62"/>
    </location>
</feature>
<feature type="compositionally biased region" description="Basic and acidic residues" evidence="1">
    <location>
        <begin position="100"/>
        <end position="113"/>
    </location>
</feature>
<dbReference type="Proteomes" id="UP000887159">
    <property type="component" value="Unassembled WGS sequence"/>
</dbReference>
<feature type="region of interest" description="Disordered" evidence="1">
    <location>
        <begin position="1"/>
        <end position="71"/>
    </location>
</feature>